<evidence type="ECO:0000313" key="3">
    <source>
        <dbReference type="Proteomes" id="UP000808337"/>
    </source>
</evidence>
<feature type="signal peptide" evidence="1">
    <location>
        <begin position="1"/>
        <end position="22"/>
    </location>
</feature>
<name>A0A9D7XTQ0_9BACT</name>
<evidence type="ECO:0000313" key="2">
    <source>
        <dbReference type="EMBL" id="MBK9982887.1"/>
    </source>
</evidence>
<accession>A0A9D7XTQ0</accession>
<reference evidence="2 3" key="1">
    <citation type="submission" date="2020-10" db="EMBL/GenBank/DDBJ databases">
        <title>Connecting structure to function with the recovery of over 1000 high-quality activated sludge metagenome-assembled genomes encoding full-length rRNA genes using long-read sequencing.</title>
        <authorList>
            <person name="Singleton C.M."/>
            <person name="Petriglieri F."/>
            <person name="Kristensen J.M."/>
            <person name="Kirkegaard R.H."/>
            <person name="Michaelsen T.Y."/>
            <person name="Andersen M.H."/>
            <person name="Karst S.M."/>
            <person name="Dueholm M.S."/>
            <person name="Nielsen P.H."/>
            <person name="Albertsen M."/>
        </authorList>
    </citation>
    <scope>NUCLEOTIDE SEQUENCE [LARGE SCALE GENOMIC DNA]</scope>
    <source>
        <strain evidence="2">Ribe_18-Q3-R11-54_MAXAC.273</strain>
    </source>
</reference>
<dbReference type="Pfam" id="PF14052">
    <property type="entry name" value="Caps_assemb_Wzi"/>
    <property type="match status" value="1"/>
</dbReference>
<dbReference type="InterPro" id="IPR026950">
    <property type="entry name" value="Caps_assemb_Wzi"/>
</dbReference>
<dbReference type="EMBL" id="JADKGY010000008">
    <property type="protein sequence ID" value="MBK9982887.1"/>
    <property type="molecule type" value="Genomic_DNA"/>
</dbReference>
<protein>
    <recommendedName>
        <fullName evidence="4">Capsule assembly Wzi family protein</fullName>
    </recommendedName>
</protein>
<feature type="chain" id="PRO_5039314685" description="Capsule assembly Wzi family protein" evidence="1">
    <location>
        <begin position="23"/>
        <end position="600"/>
    </location>
</feature>
<dbReference type="Gene3D" id="2.40.160.130">
    <property type="entry name" value="Capsule assembly protein Wzi"/>
    <property type="match status" value="1"/>
</dbReference>
<gene>
    <name evidence="2" type="ORF">IPP15_10790</name>
</gene>
<dbReference type="Proteomes" id="UP000808337">
    <property type="component" value="Unassembled WGS sequence"/>
</dbReference>
<organism evidence="2 3">
    <name type="scientific">Candidatus Opimibacter skivensis</name>
    <dbReference type="NCBI Taxonomy" id="2982028"/>
    <lineage>
        <taxon>Bacteria</taxon>
        <taxon>Pseudomonadati</taxon>
        <taxon>Bacteroidota</taxon>
        <taxon>Saprospiria</taxon>
        <taxon>Saprospirales</taxon>
        <taxon>Saprospiraceae</taxon>
        <taxon>Candidatus Opimibacter</taxon>
    </lineage>
</organism>
<dbReference type="InterPro" id="IPR038636">
    <property type="entry name" value="Wzi_sf"/>
</dbReference>
<evidence type="ECO:0008006" key="4">
    <source>
        <dbReference type="Google" id="ProtNLM"/>
    </source>
</evidence>
<proteinExistence type="predicted"/>
<comment type="caution">
    <text evidence="2">The sequence shown here is derived from an EMBL/GenBank/DDBJ whole genome shotgun (WGS) entry which is preliminary data.</text>
</comment>
<keyword evidence="1" id="KW-0732">Signal</keyword>
<dbReference type="AlphaFoldDB" id="A0A9D7XTQ0"/>
<evidence type="ECO:0000256" key="1">
    <source>
        <dbReference type="SAM" id="SignalP"/>
    </source>
</evidence>
<sequence length="600" mass="68394">MISRLCRYCFSLLVFLSGTISAQNILSDMDHDARQEYDRMIILSGGGDFMLHSSIFPFLRGDLVLLADSFLPYANHSKDRHQVQIIWDQNNEFTISDPLATLNVPDTTNSYYYQRDDKSVSRFFGLPDGTAVSRYRLSRHPFWKTFYKTPAHFYEVDVKDFYLRVDPLIRFGIGRDTKEDAITFVNQRGVSIRGGIGQNVFFHTSLYDSQARFADYIDQYTDSSGVVPGVGLYKNYQSAFLKITNGRDYLLATAYVGVNLGKYIGIQLGHGQQFIGDGIRSLFLSDFSAPYFSLKINTRIWKFHYQNIFAELAADDFHNVSGIDEPVPKKYLAAHYLSFKPGRNFSLGLFEAVIFDRPGHQFELQYLNPIILYRTVEGSIGSPDNVVLGFSARANIKKTVSVYGQFILDDIQIGQILDGHLDWWGNKFGHQLGMKYINAFGISSFDTQVEWNQVRPYTYSHYNKNANYSNYKQALAHPLGANFNEWIGSVRYRISAKLKVESSLYLIEKGEDVDSISYGGDINIANINRPGDYGHFVGEGVSTNIVFWTSSLQYELSPGLFVDIQYLLRKKTSDLPARNLTTNLFQLGVRLNMAKREDVF</sequence>